<organism evidence="1 2">
    <name type="scientific">Fusarium decemcellulare</name>
    <dbReference type="NCBI Taxonomy" id="57161"/>
    <lineage>
        <taxon>Eukaryota</taxon>
        <taxon>Fungi</taxon>
        <taxon>Dikarya</taxon>
        <taxon>Ascomycota</taxon>
        <taxon>Pezizomycotina</taxon>
        <taxon>Sordariomycetes</taxon>
        <taxon>Hypocreomycetidae</taxon>
        <taxon>Hypocreales</taxon>
        <taxon>Nectriaceae</taxon>
        <taxon>Fusarium</taxon>
        <taxon>Fusarium decemcellulare species complex</taxon>
    </lineage>
</organism>
<proteinExistence type="predicted"/>
<evidence type="ECO:0000313" key="1">
    <source>
        <dbReference type="EMBL" id="KAJ3513485.1"/>
    </source>
</evidence>
<gene>
    <name evidence="1" type="ORF">NM208_g15182</name>
</gene>
<comment type="caution">
    <text evidence="1">The sequence shown here is derived from an EMBL/GenBank/DDBJ whole genome shotgun (WGS) entry which is preliminary data.</text>
</comment>
<dbReference type="EMBL" id="JANRMS010003926">
    <property type="protein sequence ID" value="KAJ3513485.1"/>
    <property type="molecule type" value="Genomic_DNA"/>
</dbReference>
<sequence length="81" mass="8572">MGSNGNSNGNSHPVSAATKLRRLLESDEIVVAPGVYDGFSARIAHEVGFECIYMELALAPPSWASPILASHRSTTCASTPR</sequence>
<keyword evidence="2" id="KW-1185">Reference proteome</keyword>
<accession>A0ACC1RGB6</accession>
<name>A0ACC1RGB6_9HYPO</name>
<dbReference type="Proteomes" id="UP001148629">
    <property type="component" value="Unassembled WGS sequence"/>
</dbReference>
<evidence type="ECO:0000313" key="2">
    <source>
        <dbReference type="Proteomes" id="UP001148629"/>
    </source>
</evidence>
<protein>
    <submittedName>
        <fullName evidence="1">Uncharacterized protein</fullName>
    </submittedName>
</protein>
<reference evidence="1" key="1">
    <citation type="submission" date="2022-08" db="EMBL/GenBank/DDBJ databases">
        <title>Genome Sequence of Fusarium decemcellulare.</title>
        <authorList>
            <person name="Buettner E."/>
        </authorList>
    </citation>
    <scope>NUCLEOTIDE SEQUENCE</scope>
    <source>
        <strain evidence="1">Babe19</strain>
    </source>
</reference>